<dbReference type="InterPro" id="IPR001910">
    <property type="entry name" value="Inosine/uridine_hydrolase_dom"/>
</dbReference>
<evidence type="ECO:0000313" key="4">
    <source>
        <dbReference type="EMBL" id="MCP2165139.1"/>
    </source>
</evidence>
<dbReference type="Gene3D" id="3.90.245.10">
    <property type="entry name" value="Ribonucleoside hydrolase-like"/>
    <property type="match status" value="1"/>
</dbReference>
<keyword evidence="2" id="KW-0326">Glycosidase</keyword>
<dbReference type="GO" id="GO:0008477">
    <property type="term" value="F:purine nucleosidase activity"/>
    <property type="evidence" value="ECO:0007669"/>
    <property type="project" value="TreeGrafter"/>
</dbReference>
<keyword evidence="1" id="KW-0378">Hydrolase</keyword>
<dbReference type="GO" id="GO:0006152">
    <property type="term" value="P:purine nucleoside catabolic process"/>
    <property type="evidence" value="ECO:0007669"/>
    <property type="project" value="TreeGrafter"/>
</dbReference>
<evidence type="ECO:0000313" key="5">
    <source>
        <dbReference type="Proteomes" id="UP001206128"/>
    </source>
</evidence>
<dbReference type="AlphaFoldDB" id="A0AAE3KG62"/>
<dbReference type="InterPro" id="IPR023186">
    <property type="entry name" value="IUNH"/>
</dbReference>
<keyword evidence="5" id="KW-1185">Reference proteome</keyword>
<evidence type="ECO:0000256" key="2">
    <source>
        <dbReference type="ARBA" id="ARBA00023295"/>
    </source>
</evidence>
<evidence type="ECO:0000259" key="3">
    <source>
        <dbReference type="Pfam" id="PF01156"/>
    </source>
</evidence>
<dbReference type="EMBL" id="JAMTCK010000004">
    <property type="protein sequence ID" value="MCP2165139.1"/>
    <property type="molecule type" value="Genomic_DNA"/>
</dbReference>
<accession>A0AAE3KG62</accession>
<reference evidence="4" key="1">
    <citation type="submission" date="2022-06" db="EMBL/GenBank/DDBJ databases">
        <title>Genomic Encyclopedia of Archaeal and Bacterial Type Strains, Phase II (KMG-II): from individual species to whole genera.</title>
        <authorList>
            <person name="Goeker M."/>
        </authorList>
    </citation>
    <scope>NUCLEOTIDE SEQUENCE</scope>
    <source>
        <strain evidence="4">DSM 43935</strain>
    </source>
</reference>
<dbReference type="PANTHER" id="PTHR12304:SF4">
    <property type="entry name" value="URIDINE NUCLEOSIDASE"/>
    <property type="match status" value="1"/>
</dbReference>
<dbReference type="RefSeq" id="WP_253769656.1">
    <property type="nucleotide sequence ID" value="NZ_JAMTCK010000004.1"/>
</dbReference>
<dbReference type="InterPro" id="IPR015910">
    <property type="entry name" value="I/U_nuclsd_hydro_CS"/>
</dbReference>
<feature type="domain" description="Inosine/uridine-preferring nucleoside hydrolase" evidence="3">
    <location>
        <begin position="11"/>
        <end position="315"/>
    </location>
</feature>
<protein>
    <submittedName>
        <fullName evidence="4">Purine nucleosidase</fullName>
    </submittedName>
</protein>
<name>A0AAE3KG62_9PSEU</name>
<evidence type="ECO:0000256" key="1">
    <source>
        <dbReference type="ARBA" id="ARBA00022801"/>
    </source>
</evidence>
<dbReference type="Proteomes" id="UP001206128">
    <property type="component" value="Unassembled WGS sequence"/>
</dbReference>
<dbReference type="InterPro" id="IPR036452">
    <property type="entry name" value="Ribo_hydro-like"/>
</dbReference>
<dbReference type="GO" id="GO:0045437">
    <property type="term" value="F:uridine nucleosidase activity"/>
    <property type="evidence" value="ECO:0007669"/>
    <property type="project" value="UniProtKB-ARBA"/>
</dbReference>
<dbReference type="SUPFAM" id="SSF53590">
    <property type="entry name" value="Nucleoside hydrolase"/>
    <property type="match status" value="1"/>
</dbReference>
<proteinExistence type="predicted"/>
<gene>
    <name evidence="4" type="ORF">LX83_001988</name>
</gene>
<comment type="caution">
    <text evidence="4">The sequence shown here is derived from an EMBL/GenBank/DDBJ whole genome shotgun (WGS) entry which is preliminary data.</text>
</comment>
<dbReference type="GO" id="GO:0005829">
    <property type="term" value="C:cytosol"/>
    <property type="evidence" value="ECO:0007669"/>
    <property type="project" value="TreeGrafter"/>
</dbReference>
<organism evidence="4 5">
    <name type="scientific">Goodfellowiella coeruleoviolacea</name>
    <dbReference type="NCBI Taxonomy" id="334858"/>
    <lineage>
        <taxon>Bacteria</taxon>
        <taxon>Bacillati</taxon>
        <taxon>Actinomycetota</taxon>
        <taxon>Actinomycetes</taxon>
        <taxon>Pseudonocardiales</taxon>
        <taxon>Pseudonocardiaceae</taxon>
        <taxon>Goodfellowiella</taxon>
    </lineage>
</organism>
<dbReference type="PROSITE" id="PS01247">
    <property type="entry name" value="IUNH"/>
    <property type="match status" value="1"/>
</dbReference>
<dbReference type="Pfam" id="PF01156">
    <property type="entry name" value="IU_nuc_hydro"/>
    <property type="match status" value="1"/>
</dbReference>
<dbReference type="PANTHER" id="PTHR12304">
    <property type="entry name" value="INOSINE-URIDINE PREFERRING NUCLEOSIDE HYDROLASE"/>
    <property type="match status" value="1"/>
</dbReference>
<sequence length="327" mass="34403">MTAQTQRRRLVVDTDPGVDDAVALLYLVDQPEVEIVAVGTVHGNVPSATGADNALRILEAAGLPHVPVAVGANLPLNQEELLTGQFIHGENGLSGHTGPAPQGRPVAESAAEQLVRLARQHPGELSVLALGPLTNIALALLLEPRLPELVGEVVWMGGAIDVPGNVTAHADANTWHDAEAAELVLAAGFALTVVPLDVTAHAWVGSDWLDALANHSGPRAQFAHQVLAQYVHVYSQLMGGARGERGCLLHDPVAAVILLEPSLARYEEHQVVVELAGTRTRGATLVDRRGFHTPADPADARKPVRVAVAADMPAVLTRIQHALMPSA</sequence>